<dbReference type="PANTHER" id="PTHR30012">
    <property type="entry name" value="GENERAL SECRETION PATHWAY PROTEIN"/>
    <property type="match status" value="1"/>
</dbReference>
<organism evidence="10 11">
    <name type="scientific">Candidatus Taylorbacteria bacterium RIFCSPHIGHO2_02_49_25</name>
    <dbReference type="NCBI Taxonomy" id="1802305"/>
    <lineage>
        <taxon>Bacteria</taxon>
        <taxon>Candidatus Tayloriibacteriota</taxon>
    </lineage>
</organism>
<comment type="subcellular location">
    <subcellularLocation>
        <location evidence="1">Cell inner membrane</location>
        <topology evidence="1">Multi-pass membrane protein</topology>
    </subcellularLocation>
</comment>
<keyword evidence="6 8" id="KW-1133">Transmembrane helix</keyword>
<proteinExistence type="inferred from homology"/>
<name>A0A1G2MD63_9BACT</name>
<dbReference type="EMBL" id="MHRJ01000040">
    <property type="protein sequence ID" value="OHA21763.1"/>
    <property type="molecule type" value="Genomic_DNA"/>
</dbReference>
<evidence type="ECO:0000256" key="3">
    <source>
        <dbReference type="ARBA" id="ARBA00022475"/>
    </source>
</evidence>
<keyword evidence="7 8" id="KW-0472">Membrane</keyword>
<reference evidence="10 11" key="1">
    <citation type="journal article" date="2016" name="Nat. Commun.">
        <title>Thousands of microbial genomes shed light on interconnected biogeochemical processes in an aquifer system.</title>
        <authorList>
            <person name="Anantharaman K."/>
            <person name="Brown C.T."/>
            <person name="Hug L.A."/>
            <person name="Sharon I."/>
            <person name="Castelle C.J."/>
            <person name="Probst A.J."/>
            <person name="Thomas B.C."/>
            <person name="Singh A."/>
            <person name="Wilkins M.J."/>
            <person name="Karaoz U."/>
            <person name="Brodie E.L."/>
            <person name="Williams K.H."/>
            <person name="Hubbard S.S."/>
            <person name="Banfield J.F."/>
        </authorList>
    </citation>
    <scope>NUCLEOTIDE SEQUENCE [LARGE SCALE GENOMIC DNA]</scope>
</reference>
<feature type="domain" description="Type II secretion system protein GspF" evidence="9">
    <location>
        <begin position="69"/>
        <end position="191"/>
    </location>
</feature>
<evidence type="ECO:0000259" key="9">
    <source>
        <dbReference type="Pfam" id="PF00482"/>
    </source>
</evidence>
<dbReference type="PRINTS" id="PR00812">
    <property type="entry name" value="BCTERIALGSPF"/>
</dbReference>
<comment type="caution">
    <text evidence="10">The sequence shown here is derived from an EMBL/GenBank/DDBJ whole genome shotgun (WGS) entry which is preliminary data.</text>
</comment>
<dbReference type="InterPro" id="IPR003004">
    <property type="entry name" value="GspF/PilC"/>
</dbReference>
<evidence type="ECO:0000256" key="2">
    <source>
        <dbReference type="ARBA" id="ARBA00005745"/>
    </source>
</evidence>
<dbReference type="FunFam" id="1.20.81.30:FF:000001">
    <property type="entry name" value="Type II secretion system protein F"/>
    <property type="match status" value="1"/>
</dbReference>
<evidence type="ECO:0000256" key="5">
    <source>
        <dbReference type="ARBA" id="ARBA00022692"/>
    </source>
</evidence>
<dbReference type="Pfam" id="PF00482">
    <property type="entry name" value="T2SSF"/>
    <property type="match status" value="2"/>
</dbReference>
<feature type="domain" description="Type II secretion system protein GspF" evidence="9">
    <location>
        <begin position="272"/>
        <end position="393"/>
    </location>
</feature>
<evidence type="ECO:0000313" key="10">
    <source>
        <dbReference type="EMBL" id="OHA21763.1"/>
    </source>
</evidence>
<comment type="similarity">
    <text evidence="2">Belongs to the GSP F family.</text>
</comment>
<protein>
    <recommendedName>
        <fullName evidence="9">Type II secretion system protein GspF domain-containing protein</fullName>
    </recommendedName>
</protein>
<dbReference type="InterPro" id="IPR018076">
    <property type="entry name" value="T2SS_GspF_dom"/>
</dbReference>
<dbReference type="GO" id="GO:0005886">
    <property type="term" value="C:plasma membrane"/>
    <property type="evidence" value="ECO:0007669"/>
    <property type="project" value="UniProtKB-SubCell"/>
</dbReference>
<keyword evidence="3" id="KW-1003">Cell membrane</keyword>
<dbReference type="PANTHER" id="PTHR30012:SF0">
    <property type="entry name" value="TYPE II SECRETION SYSTEM PROTEIN F-RELATED"/>
    <property type="match status" value="1"/>
</dbReference>
<evidence type="ECO:0000256" key="1">
    <source>
        <dbReference type="ARBA" id="ARBA00004429"/>
    </source>
</evidence>
<evidence type="ECO:0000256" key="7">
    <source>
        <dbReference type="ARBA" id="ARBA00023136"/>
    </source>
</evidence>
<evidence type="ECO:0000256" key="4">
    <source>
        <dbReference type="ARBA" id="ARBA00022519"/>
    </source>
</evidence>
<keyword evidence="5 8" id="KW-0812">Transmembrane</keyword>
<feature type="transmembrane region" description="Helical" evidence="8">
    <location>
        <begin position="374"/>
        <end position="395"/>
    </location>
</feature>
<dbReference type="AlphaFoldDB" id="A0A1G2MD63"/>
<sequence length="401" mass="44399">MLFTYKATDASGRAVNGSIEAMNIEVAITALQRRSFIISAITPARSASIFRRDLSFWRRIKGGDVVILSRQISTLFEAQVSAMRIFRLLASETDHPMLKEALISISDDLQGGSSISQAMEKHPEAFSNFYVNMVRSGEEAGKLDEIFGFLADYLERTFEVTSKVRSALVYPIFVIITFIGVMVLMLTTVIPSISSILTESGREIPIYTKIVLGMSYFFTAYGWFLLVFLIIAGLVVWRFSKTRNGRYTLSELKIRLPYIGNLYRKFYLSRIADNMHTQLSAAIPIVRVLEITGDVVDNAVFEKALALAAEEVKGGSFIADALSKSPVIPGIMIQMIKVGEESGEIGNILNTLARFYRREVTNAVDTLVSLIEPALIVMLGLGVGFLLASVLIPIYDLVGVE</sequence>
<dbReference type="InterPro" id="IPR042094">
    <property type="entry name" value="T2SS_GspF_sf"/>
</dbReference>
<feature type="transmembrane region" description="Helical" evidence="8">
    <location>
        <begin position="168"/>
        <end position="190"/>
    </location>
</feature>
<dbReference type="Gene3D" id="1.20.81.30">
    <property type="entry name" value="Type II secretion system (T2SS), domain F"/>
    <property type="match status" value="2"/>
</dbReference>
<evidence type="ECO:0000313" key="11">
    <source>
        <dbReference type="Proteomes" id="UP000176493"/>
    </source>
</evidence>
<keyword evidence="4" id="KW-0997">Cell inner membrane</keyword>
<accession>A0A1G2MD63</accession>
<dbReference type="Proteomes" id="UP000176493">
    <property type="component" value="Unassembled WGS sequence"/>
</dbReference>
<dbReference type="GO" id="GO:0015628">
    <property type="term" value="P:protein secretion by the type II secretion system"/>
    <property type="evidence" value="ECO:0007669"/>
    <property type="project" value="TreeGrafter"/>
</dbReference>
<feature type="transmembrane region" description="Helical" evidence="8">
    <location>
        <begin position="210"/>
        <end position="237"/>
    </location>
</feature>
<evidence type="ECO:0000256" key="8">
    <source>
        <dbReference type="SAM" id="Phobius"/>
    </source>
</evidence>
<gene>
    <name evidence="10" type="ORF">A2W52_02265</name>
</gene>
<evidence type="ECO:0000256" key="6">
    <source>
        <dbReference type="ARBA" id="ARBA00022989"/>
    </source>
</evidence>